<comment type="caution">
    <text evidence="6">The sequence shown here is derived from an EMBL/GenBank/DDBJ whole genome shotgun (WGS) entry which is preliminary data.</text>
</comment>
<name>A0AAV9IPR9_CYACA</name>
<evidence type="ECO:0000256" key="1">
    <source>
        <dbReference type="ARBA" id="ARBA00004245"/>
    </source>
</evidence>
<reference evidence="6 7" key="1">
    <citation type="submission" date="2022-07" db="EMBL/GenBank/DDBJ databases">
        <title>Genome-wide signatures of adaptation to extreme environments.</title>
        <authorList>
            <person name="Cho C.H."/>
            <person name="Yoon H.S."/>
        </authorList>
    </citation>
    <scope>NUCLEOTIDE SEQUENCE [LARGE SCALE GENOMIC DNA]</scope>
    <source>
        <strain evidence="6 7">DBV 063 E5</strain>
    </source>
</reference>
<feature type="compositionally biased region" description="Low complexity" evidence="4">
    <location>
        <begin position="477"/>
        <end position="494"/>
    </location>
</feature>
<feature type="compositionally biased region" description="Basic and acidic residues" evidence="4">
    <location>
        <begin position="863"/>
        <end position="877"/>
    </location>
</feature>
<dbReference type="InterPro" id="IPR034085">
    <property type="entry name" value="TOG"/>
</dbReference>
<dbReference type="GO" id="GO:0061863">
    <property type="term" value="F:microtubule plus end polymerase"/>
    <property type="evidence" value="ECO:0007669"/>
    <property type="project" value="InterPro"/>
</dbReference>
<dbReference type="PANTHER" id="PTHR12609">
    <property type="entry name" value="MICROTUBULE ASSOCIATED PROTEIN XMAP215"/>
    <property type="match status" value="1"/>
</dbReference>
<evidence type="ECO:0000256" key="3">
    <source>
        <dbReference type="ARBA" id="ARBA00023212"/>
    </source>
</evidence>
<keyword evidence="7" id="KW-1185">Reference proteome</keyword>
<keyword evidence="2" id="KW-0963">Cytoplasm</keyword>
<feature type="domain" description="TOG" evidence="5">
    <location>
        <begin position="2"/>
        <end position="217"/>
    </location>
</feature>
<dbReference type="GO" id="GO:0046785">
    <property type="term" value="P:microtubule polymerization"/>
    <property type="evidence" value="ECO:0007669"/>
    <property type="project" value="InterPro"/>
</dbReference>
<dbReference type="InterPro" id="IPR048491">
    <property type="entry name" value="XMAP215_CLASP_TOG"/>
</dbReference>
<feature type="domain" description="TOG" evidence="5">
    <location>
        <begin position="218"/>
        <end position="444"/>
    </location>
</feature>
<organism evidence="6 7">
    <name type="scientific">Cyanidium caldarium</name>
    <name type="common">Red alga</name>
    <dbReference type="NCBI Taxonomy" id="2771"/>
    <lineage>
        <taxon>Eukaryota</taxon>
        <taxon>Rhodophyta</taxon>
        <taxon>Bangiophyceae</taxon>
        <taxon>Cyanidiales</taxon>
        <taxon>Cyanidiaceae</taxon>
        <taxon>Cyanidium</taxon>
    </lineage>
</organism>
<dbReference type="Pfam" id="PF21041">
    <property type="entry name" value="XMAP215_CLASP_TOG"/>
    <property type="match status" value="1"/>
</dbReference>
<dbReference type="GO" id="GO:0005856">
    <property type="term" value="C:cytoskeleton"/>
    <property type="evidence" value="ECO:0007669"/>
    <property type="project" value="UniProtKB-SubCell"/>
</dbReference>
<dbReference type="InterPro" id="IPR016024">
    <property type="entry name" value="ARM-type_fold"/>
</dbReference>
<evidence type="ECO:0000256" key="2">
    <source>
        <dbReference type="ARBA" id="ARBA00022490"/>
    </source>
</evidence>
<feature type="compositionally biased region" description="Low complexity" evidence="4">
    <location>
        <begin position="848"/>
        <end position="862"/>
    </location>
</feature>
<dbReference type="GO" id="GO:0051010">
    <property type="term" value="F:microtubule plus-end binding"/>
    <property type="evidence" value="ECO:0007669"/>
    <property type="project" value="InterPro"/>
</dbReference>
<keyword evidence="3" id="KW-0206">Cytoskeleton</keyword>
<dbReference type="InterPro" id="IPR011989">
    <property type="entry name" value="ARM-like"/>
</dbReference>
<feature type="compositionally biased region" description="Basic and acidic residues" evidence="4">
    <location>
        <begin position="437"/>
        <end position="452"/>
    </location>
</feature>
<comment type="subcellular location">
    <subcellularLocation>
        <location evidence="1">Cytoplasm</location>
        <location evidence="1">Cytoskeleton</location>
    </subcellularLocation>
</comment>
<feature type="region of interest" description="Disordered" evidence="4">
    <location>
        <begin position="837"/>
        <end position="877"/>
    </location>
</feature>
<dbReference type="EMBL" id="JANCYW010000001">
    <property type="protein sequence ID" value="KAK4534061.1"/>
    <property type="molecule type" value="Genomic_DNA"/>
</dbReference>
<gene>
    <name evidence="6" type="ORF">CDCA_CDCA01G0086</name>
</gene>
<proteinExistence type="predicted"/>
<dbReference type="GO" id="GO:0030951">
    <property type="term" value="P:establishment or maintenance of microtubule cytoskeleton polarity"/>
    <property type="evidence" value="ECO:0007669"/>
    <property type="project" value="InterPro"/>
</dbReference>
<feature type="region of interest" description="Disordered" evidence="4">
    <location>
        <begin position="433"/>
        <end position="512"/>
    </location>
</feature>
<dbReference type="Proteomes" id="UP001301350">
    <property type="component" value="Unassembled WGS sequence"/>
</dbReference>
<evidence type="ECO:0000313" key="7">
    <source>
        <dbReference type="Proteomes" id="UP001301350"/>
    </source>
</evidence>
<dbReference type="InterPro" id="IPR045110">
    <property type="entry name" value="XMAP215"/>
</dbReference>
<dbReference type="SUPFAM" id="SSF48371">
    <property type="entry name" value="ARM repeat"/>
    <property type="match status" value="1"/>
</dbReference>
<protein>
    <recommendedName>
        <fullName evidence="5">TOG domain-containing protein</fullName>
    </recommendedName>
</protein>
<dbReference type="AlphaFoldDB" id="A0AAV9IPR9"/>
<accession>A0AAV9IPR9</accession>
<sequence length="877" mass="94661">MEPEEALLEQARSLSFPERVSHKLWRAREAALRERAEAWTRQGEAVAPEDGPLLATAVRDANAAVQLAALDAVVALSGAAPEVAKRPGVARAIAKAVPERCFTGRPQNRNRAMEAALALAGAGTVAEVIEGLMEGGYRHRLPKVVAACLECVRQCVERHREAVPDALISRDLPRLLEHSSQEVRNAAKALQSLADAAPAAASAPSTPADASTAPSDTSLLIGVEDDDGNSVSLDFYTALAHPKWKVRKVALDRALERPPAPLERLTAELPRILATEANITVVTAAAKLTAAIASHTPHGRALAAAALTRLKEKNRGMLDALVGALNALADHRSVSVDQVATEIADLSTNKVPAARMLALQWCARLLRLASAPQVKAVVRPLKTALAKRIHDASVEVRDAALECVSLLLSHLGEPAVASLLEGMDKIKLGKIRQMHPPAEKPEPPPEKTERSTPQRSPEPSPRQPQPPQPRRKPPQRTPQQRAPAQAPAQSGQQASPPPPPPESPAAVTPDENTFQLDPTFAQKEKHLEQLLAEAKRIAAQVTPAPQRPRVVELLLGAEAATAERIDATKQISATLKEAQHATLVPHATDLCVALVGGIRQGLQPEAPPEDGMRSVKYHLNALMHLVMTPEMASALELRALEALVDEVLERLLDARVPSLPEGHQVLRAYNLLMLKTLEHAARVEMYRALVRALRTTLRDHHQPSTAERSALLVKCLHKLVSYGGWERATDANGALELLFYDMHLLFTSGAALPTAVTAPALAAVRSALLHWTRTLGHAKTRALLRLVPVEAHPYLVRLVEAAHADPTADADALQCIPLVRNPDESQRVPWSHLVAQRVTQRPTPDAPPSSSASTTTDSSVSSLRERLARIRSLRQQE</sequence>
<dbReference type="Gene3D" id="1.25.10.10">
    <property type="entry name" value="Leucine-rich Repeat Variant"/>
    <property type="match status" value="2"/>
</dbReference>
<evidence type="ECO:0000256" key="4">
    <source>
        <dbReference type="SAM" id="MobiDB-lite"/>
    </source>
</evidence>
<dbReference type="SMART" id="SM01349">
    <property type="entry name" value="TOG"/>
    <property type="match status" value="2"/>
</dbReference>
<feature type="compositionally biased region" description="Pro residues" evidence="4">
    <location>
        <begin position="456"/>
        <end position="468"/>
    </location>
</feature>
<dbReference type="GO" id="GO:0007051">
    <property type="term" value="P:spindle organization"/>
    <property type="evidence" value="ECO:0007669"/>
    <property type="project" value="InterPro"/>
</dbReference>
<evidence type="ECO:0000313" key="6">
    <source>
        <dbReference type="EMBL" id="KAK4534061.1"/>
    </source>
</evidence>
<evidence type="ECO:0000259" key="5">
    <source>
        <dbReference type="SMART" id="SM01349"/>
    </source>
</evidence>